<keyword evidence="2 7" id="KW-0813">Transport</keyword>
<feature type="transmembrane region" description="Helical" evidence="7">
    <location>
        <begin position="282"/>
        <end position="302"/>
    </location>
</feature>
<dbReference type="EMBL" id="JAHQZT010000035">
    <property type="protein sequence ID" value="MBV0934759.1"/>
    <property type="molecule type" value="Genomic_DNA"/>
</dbReference>
<evidence type="ECO:0000256" key="2">
    <source>
        <dbReference type="ARBA" id="ARBA00022448"/>
    </source>
</evidence>
<protein>
    <submittedName>
        <fullName evidence="9">Sugar ABC transporter permease</fullName>
    </submittedName>
</protein>
<feature type="transmembrane region" description="Helical" evidence="7">
    <location>
        <begin position="175"/>
        <end position="204"/>
    </location>
</feature>
<keyword evidence="3" id="KW-1003">Cell membrane</keyword>
<dbReference type="PANTHER" id="PTHR30193:SF37">
    <property type="entry name" value="INNER MEMBRANE ABC TRANSPORTER PERMEASE PROTEIN YCJO"/>
    <property type="match status" value="1"/>
</dbReference>
<feature type="transmembrane region" description="Helical" evidence="7">
    <location>
        <begin position="30"/>
        <end position="59"/>
    </location>
</feature>
<feature type="transmembrane region" description="Helical" evidence="7">
    <location>
        <begin position="94"/>
        <end position="115"/>
    </location>
</feature>
<comment type="caution">
    <text evidence="9">The sequence shown here is derived from an EMBL/GenBank/DDBJ whole genome shotgun (WGS) entry which is preliminary data.</text>
</comment>
<keyword evidence="5 7" id="KW-1133">Transmembrane helix</keyword>
<feature type="transmembrane region" description="Helical" evidence="7">
    <location>
        <begin position="225"/>
        <end position="247"/>
    </location>
</feature>
<comment type="similarity">
    <text evidence="7">Belongs to the binding-protein-dependent transport system permease family.</text>
</comment>
<reference evidence="9 10" key="1">
    <citation type="submission" date="2021-06" db="EMBL/GenBank/DDBJ databases">
        <title>Bacterium isolated from marine sediment.</title>
        <authorList>
            <person name="Zhu K.-L."/>
            <person name="Du Z.-J."/>
            <person name="Liang Q.-Y."/>
        </authorList>
    </citation>
    <scope>NUCLEOTIDE SEQUENCE [LARGE SCALE GENOMIC DNA]</scope>
    <source>
        <strain evidence="9 10">A346</strain>
    </source>
</reference>
<name>A0ABS6MFX3_9GAMM</name>
<evidence type="ECO:0000256" key="6">
    <source>
        <dbReference type="ARBA" id="ARBA00023136"/>
    </source>
</evidence>
<keyword evidence="10" id="KW-1185">Reference proteome</keyword>
<dbReference type="PROSITE" id="PS50928">
    <property type="entry name" value="ABC_TM1"/>
    <property type="match status" value="1"/>
</dbReference>
<organism evidence="9 10">
    <name type="scientific">Marinobacterium weihaiense</name>
    <dbReference type="NCBI Taxonomy" id="2851016"/>
    <lineage>
        <taxon>Bacteria</taxon>
        <taxon>Pseudomonadati</taxon>
        <taxon>Pseudomonadota</taxon>
        <taxon>Gammaproteobacteria</taxon>
        <taxon>Oceanospirillales</taxon>
        <taxon>Oceanospirillaceae</taxon>
        <taxon>Marinobacterium</taxon>
    </lineage>
</organism>
<evidence type="ECO:0000259" key="8">
    <source>
        <dbReference type="PROSITE" id="PS50928"/>
    </source>
</evidence>
<evidence type="ECO:0000256" key="4">
    <source>
        <dbReference type="ARBA" id="ARBA00022692"/>
    </source>
</evidence>
<accession>A0ABS6MFX3</accession>
<evidence type="ECO:0000256" key="5">
    <source>
        <dbReference type="ARBA" id="ARBA00022989"/>
    </source>
</evidence>
<dbReference type="RefSeq" id="WP_217336156.1">
    <property type="nucleotide sequence ID" value="NZ_JAHQZT010000035.1"/>
</dbReference>
<dbReference type="Proteomes" id="UP000755551">
    <property type="component" value="Unassembled WGS sequence"/>
</dbReference>
<keyword evidence="6 7" id="KW-0472">Membrane</keyword>
<evidence type="ECO:0000313" key="10">
    <source>
        <dbReference type="Proteomes" id="UP000755551"/>
    </source>
</evidence>
<dbReference type="CDD" id="cd06261">
    <property type="entry name" value="TM_PBP2"/>
    <property type="match status" value="1"/>
</dbReference>
<gene>
    <name evidence="9" type="ORF">KTN04_15580</name>
</gene>
<feature type="domain" description="ABC transmembrane type-1" evidence="8">
    <location>
        <begin position="90"/>
        <end position="303"/>
    </location>
</feature>
<evidence type="ECO:0000256" key="1">
    <source>
        <dbReference type="ARBA" id="ARBA00004651"/>
    </source>
</evidence>
<dbReference type="Pfam" id="PF00528">
    <property type="entry name" value="BPD_transp_1"/>
    <property type="match status" value="1"/>
</dbReference>
<dbReference type="InterPro" id="IPR000515">
    <property type="entry name" value="MetI-like"/>
</dbReference>
<dbReference type="InterPro" id="IPR051393">
    <property type="entry name" value="ABC_transporter_permease"/>
</dbReference>
<keyword evidence="4 7" id="KW-0812">Transmembrane</keyword>
<dbReference type="PANTHER" id="PTHR30193">
    <property type="entry name" value="ABC TRANSPORTER PERMEASE PROTEIN"/>
    <property type="match status" value="1"/>
</dbReference>
<comment type="subcellular location">
    <subcellularLocation>
        <location evidence="1 7">Cell membrane</location>
        <topology evidence="1 7">Multi-pass membrane protein</topology>
    </subcellularLocation>
</comment>
<sequence>MNSLAPDAVKLNRPTFASRIFKGAENHERLLGWLLSLPANSLMLLFLVGPILAVLALSFTDWQLGMDSFAWVGLDNYQEMLTDDTFWHSLKNTMIYVAVVVPGSVALGLGAAMLIEAGQHGKAFYRAVYFLPVMATLIAMSIVWQVILHPDFGLINLMLKELGITGPNWLQDRELVLYVLCGIGIWQQVGFNLVLFLSGLMAVPSHLYEAAEMDGASSAWARFRLVTWPMLGPITLFVLVITSIKAFQVFDTVQVLTQGGPNKASEVLLYTMYTEAFEYFRTSYAAAVTVVFLFFVLLLTLLKARFVERKVHYS</sequence>
<feature type="transmembrane region" description="Helical" evidence="7">
    <location>
        <begin position="127"/>
        <end position="147"/>
    </location>
</feature>
<proteinExistence type="inferred from homology"/>
<evidence type="ECO:0000313" key="9">
    <source>
        <dbReference type="EMBL" id="MBV0934759.1"/>
    </source>
</evidence>
<evidence type="ECO:0000256" key="3">
    <source>
        <dbReference type="ARBA" id="ARBA00022475"/>
    </source>
</evidence>
<evidence type="ECO:0000256" key="7">
    <source>
        <dbReference type="RuleBase" id="RU363032"/>
    </source>
</evidence>